<organism evidence="2 3">
    <name type="scientific">Paraphoma chrysanthemicola</name>
    <dbReference type="NCBI Taxonomy" id="798071"/>
    <lineage>
        <taxon>Eukaryota</taxon>
        <taxon>Fungi</taxon>
        <taxon>Dikarya</taxon>
        <taxon>Ascomycota</taxon>
        <taxon>Pezizomycotina</taxon>
        <taxon>Dothideomycetes</taxon>
        <taxon>Pleosporomycetidae</taxon>
        <taxon>Pleosporales</taxon>
        <taxon>Pleosporineae</taxon>
        <taxon>Phaeosphaeriaceae</taxon>
        <taxon>Paraphoma</taxon>
    </lineage>
</organism>
<evidence type="ECO:0000256" key="1">
    <source>
        <dbReference type="SAM" id="MobiDB-lite"/>
    </source>
</evidence>
<keyword evidence="3" id="KW-1185">Reference proteome</keyword>
<feature type="region of interest" description="Disordered" evidence="1">
    <location>
        <begin position="225"/>
        <end position="261"/>
    </location>
</feature>
<dbReference type="EMBL" id="JAGMVJ010000012">
    <property type="protein sequence ID" value="KAH7084341.1"/>
    <property type="molecule type" value="Genomic_DNA"/>
</dbReference>
<evidence type="ECO:0000313" key="2">
    <source>
        <dbReference type="EMBL" id="KAH7084341.1"/>
    </source>
</evidence>
<accession>A0A8K0R1V2</accession>
<reference evidence="2" key="1">
    <citation type="journal article" date="2021" name="Nat. Commun.">
        <title>Genetic determinants of endophytism in the Arabidopsis root mycobiome.</title>
        <authorList>
            <person name="Mesny F."/>
            <person name="Miyauchi S."/>
            <person name="Thiergart T."/>
            <person name="Pickel B."/>
            <person name="Atanasova L."/>
            <person name="Karlsson M."/>
            <person name="Huettel B."/>
            <person name="Barry K.W."/>
            <person name="Haridas S."/>
            <person name="Chen C."/>
            <person name="Bauer D."/>
            <person name="Andreopoulos W."/>
            <person name="Pangilinan J."/>
            <person name="LaButti K."/>
            <person name="Riley R."/>
            <person name="Lipzen A."/>
            <person name="Clum A."/>
            <person name="Drula E."/>
            <person name="Henrissat B."/>
            <person name="Kohler A."/>
            <person name="Grigoriev I.V."/>
            <person name="Martin F.M."/>
            <person name="Hacquard S."/>
        </authorList>
    </citation>
    <scope>NUCLEOTIDE SEQUENCE</scope>
    <source>
        <strain evidence="2">MPI-SDFR-AT-0120</strain>
    </source>
</reference>
<sequence length="261" mass="29099">MAGDTMMSPMSRLLHMRPRSHLPGVFLSTDLTPTVLLLLSSRPTTTPATNNVRHNHQLPNPHVPEVAPVVKYDDLRTSTTSITAEHDRVMNRDVTEDVPRSIKEIADIMRAMFLRFGYVSVVDDNRELTGPLSKQSLINKYDKRNTGVVTGIRKMVNTDAYGKDSFIVRFVEGIISKESCFVKITNWDLHAKACRLDGDNDKAAEYEGAIAELHIVKLSKRLASSLKPADPGERSTRPKSSVTPYARNSKMSSSQPLPISR</sequence>
<proteinExistence type="predicted"/>
<evidence type="ECO:0000313" key="3">
    <source>
        <dbReference type="Proteomes" id="UP000813461"/>
    </source>
</evidence>
<evidence type="ECO:0008006" key="4">
    <source>
        <dbReference type="Google" id="ProtNLM"/>
    </source>
</evidence>
<feature type="compositionally biased region" description="Polar residues" evidence="1">
    <location>
        <begin position="249"/>
        <end position="261"/>
    </location>
</feature>
<name>A0A8K0R1V2_9PLEO</name>
<dbReference type="Proteomes" id="UP000813461">
    <property type="component" value="Unassembled WGS sequence"/>
</dbReference>
<comment type="caution">
    <text evidence="2">The sequence shown here is derived from an EMBL/GenBank/DDBJ whole genome shotgun (WGS) entry which is preliminary data.</text>
</comment>
<protein>
    <recommendedName>
        <fullName evidence="4">CBS domain-containing protein</fullName>
    </recommendedName>
</protein>
<dbReference type="AlphaFoldDB" id="A0A8K0R1V2"/>
<gene>
    <name evidence="2" type="ORF">FB567DRAFT_593813</name>
</gene>